<dbReference type="Proteomes" id="UP000235598">
    <property type="component" value="Unassembled WGS sequence"/>
</dbReference>
<feature type="region of interest" description="Disordered" evidence="1">
    <location>
        <begin position="1"/>
        <end position="34"/>
    </location>
</feature>
<evidence type="ECO:0000313" key="2">
    <source>
        <dbReference type="EMBL" id="PMD05065.1"/>
    </source>
</evidence>
<gene>
    <name evidence="2" type="ORF">CJ199_08195</name>
</gene>
<protein>
    <submittedName>
        <fullName evidence="2">Uncharacterized protein</fullName>
    </submittedName>
</protein>
<dbReference type="AlphaFoldDB" id="A0A2N6VLQ3"/>
<sequence>MAKLPSLPSVTDRTKHPPPHRPHTHPNLLPTSSYTGRVGDFHKPVMRADLDGYSEAPGPAQKAEAAHNLAHLLIHDPSVPRDQAATDRFVALEQEFGLETLAELWSSAPAVSLPGALYRLYALHSWITRRPDEASGWFSAGRSTSPAEVVAGVADPPGPREVATMAREILSGAFHGDFAHACDRAAAFVFVAARGRATEDGPGLAEFHRMGEDLRASARLYREGNLA</sequence>
<name>A0A2N6VLQ3_9MICO</name>
<evidence type="ECO:0000313" key="3">
    <source>
        <dbReference type="Proteomes" id="UP000235598"/>
    </source>
</evidence>
<proteinExistence type="predicted"/>
<reference evidence="2 3" key="1">
    <citation type="submission" date="2017-09" db="EMBL/GenBank/DDBJ databases">
        <title>Bacterial strain isolated from the female urinary microbiota.</title>
        <authorList>
            <person name="Thomas-White K."/>
            <person name="Kumar N."/>
            <person name="Forster S."/>
            <person name="Putonti C."/>
            <person name="Lawley T."/>
            <person name="Wolfe A.J."/>
        </authorList>
    </citation>
    <scope>NUCLEOTIDE SEQUENCE [LARGE SCALE GENOMIC DNA]</scope>
    <source>
        <strain evidence="2 3">UMB1301</strain>
    </source>
</reference>
<dbReference type="RefSeq" id="WP_102239006.1">
    <property type="nucleotide sequence ID" value="NZ_PNHK01000003.1"/>
</dbReference>
<organism evidence="2 3">
    <name type="scientific">Brevibacterium paucivorans</name>
    <dbReference type="NCBI Taxonomy" id="170994"/>
    <lineage>
        <taxon>Bacteria</taxon>
        <taxon>Bacillati</taxon>
        <taxon>Actinomycetota</taxon>
        <taxon>Actinomycetes</taxon>
        <taxon>Micrococcales</taxon>
        <taxon>Brevibacteriaceae</taxon>
        <taxon>Brevibacterium</taxon>
    </lineage>
</organism>
<dbReference type="EMBL" id="PNHK01000003">
    <property type="protein sequence ID" value="PMD05065.1"/>
    <property type="molecule type" value="Genomic_DNA"/>
</dbReference>
<evidence type="ECO:0000256" key="1">
    <source>
        <dbReference type="SAM" id="MobiDB-lite"/>
    </source>
</evidence>
<accession>A0A2N6VLQ3</accession>
<comment type="caution">
    <text evidence="2">The sequence shown here is derived from an EMBL/GenBank/DDBJ whole genome shotgun (WGS) entry which is preliminary data.</text>
</comment>